<name>A0ABV0EGF1_9BURK</name>
<dbReference type="EC" id="2.7.1.180" evidence="2 11"/>
<comment type="cofactor">
    <cofactor evidence="1">
        <name>Mg(2+)</name>
        <dbReference type="ChEBI" id="CHEBI:18420"/>
    </cofactor>
</comment>
<evidence type="ECO:0000256" key="1">
    <source>
        <dbReference type="ARBA" id="ARBA00001946"/>
    </source>
</evidence>
<keyword evidence="7 11" id="KW-0274">FAD</keyword>
<keyword evidence="6 11" id="KW-0479">Metal-binding</keyword>
<comment type="caution">
    <text evidence="12">The sequence shown here is derived from an EMBL/GenBank/DDBJ whole genome shotgun (WGS) entry which is preliminary data.</text>
</comment>
<keyword evidence="5 11" id="KW-0808">Transferase</keyword>
<dbReference type="GO" id="GO:0016740">
    <property type="term" value="F:transferase activity"/>
    <property type="evidence" value="ECO:0007669"/>
    <property type="project" value="UniProtKB-KW"/>
</dbReference>
<evidence type="ECO:0000256" key="9">
    <source>
        <dbReference type="ARBA" id="ARBA00031306"/>
    </source>
</evidence>
<evidence type="ECO:0000256" key="6">
    <source>
        <dbReference type="ARBA" id="ARBA00022723"/>
    </source>
</evidence>
<keyword evidence="4 11" id="KW-0285">Flavoprotein</keyword>
<proteinExistence type="inferred from homology"/>
<evidence type="ECO:0000256" key="10">
    <source>
        <dbReference type="ARBA" id="ARBA00048540"/>
    </source>
</evidence>
<dbReference type="PIRSF" id="PIRSF006268">
    <property type="entry name" value="ApbE"/>
    <property type="match status" value="1"/>
</dbReference>
<evidence type="ECO:0000256" key="11">
    <source>
        <dbReference type="PIRNR" id="PIRNR006268"/>
    </source>
</evidence>
<dbReference type="PANTHER" id="PTHR30040">
    <property type="entry name" value="THIAMINE BIOSYNTHESIS LIPOPROTEIN APBE"/>
    <property type="match status" value="1"/>
</dbReference>
<reference evidence="12 13" key="1">
    <citation type="submission" date="2024-02" db="EMBL/GenBank/DDBJ databases">
        <title>New thermophilic sulfur-oxidizing bacteria from a hot springs of the Uzon caldera (Kamchatka, Russia).</title>
        <authorList>
            <person name="Dukat A.M."/>
            <person name="Elcheninov A.G."/>
            <person name="Frolov E.N."/>
        </authorList>
    </citation>
    <scope>NUCLEOTIDE SEQUENCE [LARGE SCALE GENOMIC DNA]</scope>
    <source>
        <strain evidence="12 13">AK1</strain>
    </source>
</reference>
<accession>A0ABV0EGF1</accession>
<sequence>MMPLPFASSARRWWLSLAVLAWLVSLAGCGDAPVHRQQAYVFGTLVEVVIQGEPPEKAQAAAGEVLRGFDRMNRDFHAWKPGPLTALNAAFAKGETAPVSAELAAAIEDARRWWVASEGLFNPAIGRLIALWGFESDEFKPVRPDPAAIDKLVAAHPGMGDIVIAEGRAASRNPAVQLDFGGYAKGLALDRAAAQLKAAGIRNALINIGGNILALGRAGDRPWHVGIQHPRRAGVLAELDLQDGEAIGTSGDYQRYFEAEGRRYCHIIDPRTGWPVQGVQAVTVLVPPGPQAGVRSDVLSKPLFIAGPGAWRQVAEKLQVRQALLVDGEGRIFVTQGLARRLKFAPDVPKVVVVP</sequence>
<dbReference type="Proteomes" id="UP001482231">
    <property type="component" value="Unassembled WGS sequence"/>
</dbReference>
<dbReference type="EMBL" id="JBAJEX010000003">
    <property type="protein sequence ID" value="MEO1766563.1"/>
    <property type="molecule type" value="Genomic_DNA"/>
</dbReference>
<keyword evidence="8 11" id="KW-0460">Magnesium</keyword>
<dbReference type="PANTHER" id="PTHR30040:SF2">
    <property type="entry name" value="FAD:PROTEIN FMN TRANSFERASE"/>
    <property type="match status" value="1"/>
</dbReference>
<protein>
    <recommendedName>
        <fullName evidence="3 11">FAD:protein FMN transferase</fullName>
        <ecNumber evidence="2 11">2.7.1.180</ecNumber>
    </recommendedName>
    <alternativeName>
        <fullName evidence="9 11">Flavin transferase</fullName>
    </alternativeName>
</protein>
<dbReference type="RefSeq" id="WP_347307674.1">
    <property type="nucleotide sequence ID" value="NZ_JBAJEX010000003.1"/>
</dbReference>
<evidence type="ECO:0000313" key="13">
    <source>
        <dbReference type="Proteomes" id="UP001482231"/>
    </source>
</evidence>
<evidence type="ECO:0000256" key="2">
    <source>
        <dbReference type="ARBA" id="ARBA00011955"/>
    </source>
</evidence>
<dbReference type="SUPFAM" id="SSF143631">
    <property type="entry name" value="ApbE-like"/>
    <property type="match status" value="1"/>
</dbReference>
<dbReference type="InterPro" id="IPR024932">
    <property type="entry name" value="ApbE"/>
</dbReference>
<dbReference type="InterPro" id="IPR003374">
    <property type="entry name" value="ApbE-like_sf"/>
</dbReference>
<dbReference type="Gene3D" id="3.10.520.10">
    <property type="entry name" value="ApbE-like domains"/>
    <property type="match status" value="1"/>
</dbReference>
<gene>
    <name evidence="12" type="ORF">V6E02_05005</name>
</gene>
<comment type="catalytic activity">
    <reaction evidence="10 11">
        <text>L-threonyl-[protein] + FAD = FMN-L-threonyl-[protein] + AMP + H(+)</text>
        <dbReference type="Rhea" id="RHEA:36847"/>
        <dbReference type="Rhea" id="RHEA-COMP:11060"/>
        <dbReference type="Rhea" id="RHEA-COMP:11061"/>
        <dbReference type="ChEBI" id="CHEBI:15378"/>
        <dbReference type="ChEBI" id="CHEBI:30013"/>
        <dbReference type="ChEBI" id="CHEBI:57692"/>
        <dbReference type="ChEBI" id="CHEBI:74257"/>
        <dbReference type="ChEBI" id="CHEBI:456215"/>
        <dbReference type="EC" id="2.7.1.180"/>
    </reaction>
</comment>
<evidence type="ECO:0000256" key="7">
    <source>
        <dbReference type="ARBA" id="ARBA00022827"/>
    </source>
</evidence>
<evidence type="ECO:0000256" key="8">
    <source>
        <dbReference type="ARBA" id="ARBA00022842"/>
    </source>
</evidence>
<comment type="similarity">
    <text evidence="11">Belongs to the ApbE family.</text>
</comment>
<evidence type="ECO:0000313" key="12">
    <source>
        <dbReference type="EMBL" id="MEO1766563.1"/>
    </source>
</evidence>
<evidence type="ECO:0000256" key="5">
    <source>
        <dbReference type="ARBA" id="ARBA00022679"/>
    </source>
</evidence>
<evidence type="ECO:0000256" key="3">
    <source>
        <dbReference type="ARBA" id="ARBA00016337"/>
    </source>
</evidence>
<keyword evidence="13" id="KW-1185">Reference proteome</keyword>
<evidence type="ECO:0000256" key="4">
    <source>
        <dbReference type="ARBA" id="ARBA00022630"/>
    </source>
</evidence>
<organism evidence="12 13">
    <name type="scientific">Thiobacter aerophilum</name>
    <dbReference type="NCBI Taxonomy" id="3121275"/>
    <lineage>
        <taxon>Bacteria</taxon>
        <taxon>Pseudomonadati</taxon>
        <taxon>Pseudomonadota</taxon>
        <taxon>Betaproteobacteria</taxon>
        <taxon>Burkholderiales</taxon>
        <taxon>Thiobacteraceae</taxon>
        <taxon>Thiobacter</taxon>
    </lineage>
</organism>
<dbReference type="Pfam" id="PF02424">
    <property type="entry name" value="ApbE"/>
    <property type="match status" value="1"/>
</dbReference>